<evidence type="ECO:0000313" key="8">
    <source>
        <dbReference type="Proteomes" id="UP000515697"/>
    </source>
</evidence>
<dbReference type="GO" id="GO:0005737">
    <property type="term" value="C:cytoplasm"/>
    <property type="evidence" value="ECO:0007669"/>
    <property type="project" value="UniProtKB-SubCell"/>
</dbReference>
<evidence type="ECO:0000256" key="2">
    <source>
        <dbReference type="ARBA" id="ARBA00022490"/>
    </source>
</evidence>
<keyword evidence="4" id="KW-0819">tRNA processing</keyword>
<sequence length="1422" mass="166508">MNSIKRICANHGVKCIHFLSPNLVCISFGNIIKIINIINKDILLEYAVSNSSNIYGLIYKKYEEDRGILICHGVHKIYAYKLCINNYKCTLKLLSKYCLNKWILKIKFLNCINKKDYTLIICLSNGSAVLLDIYNRMILQKWKFNDIFLLYSADIYIKKKKKDYKVIIAGGTPFNKILLWSIIIAKKNKENEKKKSIISLEHYQELKGHRGIIFKVKFFKKSKYLGSVSDDREGIIWSKVMGEENNRKIKREYNEELAEMNYNNKYNQNESTNFLLYYKIDTVLTGHDARVWDIEMCKHKNKIYFVTCSEDSTCIIYELKNKIKPNDINNKNVCRQTGISFKYSSTCSGSIRFILFNPTYRILLSGFDNGSVHFVSFYKLIKNNSKINSITNEEVNNENKPEQTCEQSSNLCYYDEQFLKKKNMINFLDDSLNKELEKTNDWVRSINHINMTNIIICTNFGKIYILKASEIKNRLTLLHKIEDKNCLLTCLTFYGLNYICLGFSNGYSSFLLLSNNNLANSNIIFSKYFKCFSHRVSDINIIPLSTLSYKKIVASDEYKNLVDILYLNLKKGASNNTKQGISNFNNATSDNSTFYKVMYNSEMEADYERHKMEPLASNFLLTTFDHTGNIKFFGIQNEDGKINFFEISETFIDVKNKKSKIISFNYALREKQTKQESQNSLNIIIFLGDEYGCIFIIYLKIPIQIYEKKRIYDFANFTIKYKDKLRVHGNRKVFDIKIIDGFIYSCGQNGNIIKYQLYKNKIYTLYKLCLIKIPYYSSIYKLIPIFINTTKGAETEPTYRGNENGVLTSEPADNTTYSQEDNIHNMVVCCFKEKKFVLYDLKNKIEYISVECGGFRRPLSIFMKYTNNLMKTFSFCFCKEKNIFFYFKELNQSKSNIIPYNQIYINPDFHTKSISSILWINKNYFVTCSEDGTIKILFIKRIKQNQESKPYVLDPKKDLQTNAKKKYNNKNYMQHQIEVVQNVYNHNEPIFSICFLKNSFYNFQSLRFLASVGAKNSINLFYIFMNNNKIPIIYHIEKLKVPIFSSNLRFLCVEGTYQISDQTENNYVIHFDIFIGTSMGHIFRYNNGIYEFKIYKNIVFSKIQKRASLTNSYNLHSTILSISLTNIFTNKKNASYKLKEVQSINDKLKGVQNNLLTESNIETDNNIPSDMTQKLDPNELHLLVKKKKKKWYDNEIHNILVSGLNNGYVYIYHAEEDKMNLLKKIKAHQNGINKIAIKKKNNILHIFTCGDDQSINILTIKIKNKIKEFEIIKNENSTNKINQEMTNNCNIQKRFKIFILQNTNMPNSHYSSIRSIINYSNFVITTSWDQYISIWKINKYDARKLSNKNKNENKNKHIIALSNFKKFKMAVYDVSCLNYLVIKKKNILKNGENNQQNYNRKVYLSVAGTNGSIECFLLSLTK</sequence>
<reference evidence="7 8" key="1">
    <citation type="submission" date="2020-08" db="EMBL/GenBank/DDBJ databases">
        <authorList>
            <person name="Ramaprasad A."/>
        </authorList>
    </citation>
    <scope>NUCLEOTIDE SEQUENCE [LARGE SCALE GENOMIC DNA]</scope>
</reference>
<dbReference type="InterPro" id="IPR001680">
    <property type="entry name" value="WD40_rpt"/>
</dbReference>
<dbReference type="VEuPathDB" id="PlasmoDB:PVVCY_1204100"/>
<comment type="subcellular location">
    <subcellularLocation>
        <location evidence="1">Cytoplasm</location>
    </subcellularLocation>
</comment>
<dbReference type="SUPFAM" id="SSF50978">
    <property type="entry name" value="WD40 repeat-like"/>
    <property type="match status" value="4"/>
</dbReference>
<evidence type="ECO:0000256" key="3">
    <source>
        <dbReference type="ARBA" id="ARBA00022574"/>
    </source>
</evidence>
<proteinExistence type="inferred from homology"/>
<dbReference type="InterPro" id="IPR051973">
    <property type="entry name" value="tRNA_Anticodon_Mtase-Reg"/>
</dbReference>
<evidence type="ECO:0000256" key="6">
    <source>
        <dbReference type="ARBA" id="ARBA00038255"/>
    </source>
</evidence>
<dbReference type="PANTHER" id="PTHR14344:SF3">
    <property type="entry name" value="WD REPEAT-CONTAINING PROTEIN 6"/>
    <property type="match status" value="1"/>
</dbReference>
<keyword evidence="2" id="KW-0963">Cytoplasm</keyword>
<evidence type="ECO:0000256" key="4">
    <source>
        <dbReference type="ARBA" id="ARBA00022694"/>
    </source>
</evidence>
<accession>A0A6V7TAE8</accession>
<dbReference type="GO" id="GO:0030488">
    <property type="term" value="P:tRNA methylation"/>
    <property type="evidence" value="ECO:0007669"/>
    <property type="project" value="TreeGrafter"/>
</dbReference>
<dbReference type="PANTHER" id="PTHR14344">
    <property type="entry name" value="WD REPEAT PROTEIN"/>
    <property type="match status" value="1"/>
</dbReference>
<protein>
    <submittedName>
        <fullName evidence="7">WD repeat-containing protein, putative</fullName>
    </submittedName>
</protein>
<dbReference type="InterPro" id="IPR036322">
    <property type="entry name" value="WD40_repeat_dom_sf"/>
</dbReference>
<comment type="similarity">
    <text evidence="6">Belongs to the WD repeat WDR6 family.</text>
</comment>
<dbReference type="VEuPathDB" id="PlasmoDB:PVPCR_1204120"/>
<dbReference type="InterPro" id="IPR015943">
    <property type="entry name" value="WD40/YVTN_repeat-like_dom_sf"/>
</dbReference>
<dbReference type="SMART" id="SM00320">
    <property type="entry name" value="WD40"/>
    <property type="match status" value="8"/>
</dbReference>
<evidence type="ECO:0000256" key="5">
    <source>
        <dbReference type="ARBA" id="ARBA00022737"/>
    </source>
</evidence>
<dbReference type="Proteomes" id="UP000515697">
    <property type="component" value="Chromosome PVSEL_12"/>
</dbReference>
<keyword evidence="5" id="KW-0677">Repeat</keyword>
<name>A0A6V7TAE8_PLAVN</name>
<dbReference type="EMBL" id="LR865433">
    <property type="protein sequence ID" value="CAD2110358.1"/>
    <property type="molecule type" value="Genomic_DNA"/>
</dbReference>
<evidence type="ECO:0000256" key="1">
    <source>
        <dbReference type="ARBA" id="ARBA00004496"/>
    </source>
</evidence>
<dbReference type="VEuPathDB" id="PlasmoDB:PVBDA_1204230"/>
<organism evidence="7 8">
    <name type="scientific">Plasmodium vinckei</name>
    <dbReference type="NCBI Taxonomy" id="5860"/>
    <lineage>
        <taxon>Eukaryota</taxon>
        <taxon>Sar</taxon>
        <taxon>Alveolata</taxon>
        <taxon>Apicomplexa</taxon>
        <taxon>Aconoidasida</taxon>
        <taxon>Haemosporida</taxon>
        <taxon>Plasmodiidae</taxon>
        <taxon>Plasmodium</taxon>
        <taxon>Plasmodium (Vinckeia)</taxon>
    </lineage>
</organism>
<keyword evidence="3" id="KW-0853">WD repeat</keyword>
<dbReference type="Pfam" id="PF00400">
    <property type="entry name" value="WD40"/>
    <property type="match status" value="2"/>
</dbReference>
<gene>
    <name evidence="7" type="ORF">PVSEL_1203790</name>
</gene>
<dbReference type="VEuPathDB" id="PlasmoDB:PVSEL_1203790"/>
<dbReference type="VEuPathDB" id="PlasmoDB:PVLDE_0700590"/>
<evidence type="ECO:0000313" key="7">
    <source>
        <dbReference type="EMBL" id="CAD2110358.1"/>
    </source>
</evidence>
<dbReference type="Gene3D" id="2.130.10.10">
    <property type="entry name" value="YVTN repeat-like/Quinoprotein amine dehydrogenase"/>
    <property type="match status" value="3"/>
</dbReference>